<reference evidence="8 9" key="1">
    <citation type="submission" date="2020-04" db="EMBL/GenBank/DDBJ databases">
        <title>Gordonia sp. nov. TBRC 11910.</title>
        <authorList>
            <person name="Suriyachadkun C."/>
        </authorList>
    </citation>
    <scope>NUCLEOTIDE SEQUENCE [LARGE SCALE GENOMIC DNA]</scope>
    <source>
        <strain evidence="8 9">TBRC 11910</strain>
    </source>
</reference>
<dbReference type="EMBL" id="JABBNB010000020">
    <property type="protein sequence ID" value="NMO03166.1"/>
    <property type="molecule type" value="Genomic_DNA"/>
</dbReference>
<dbReference type="PANTHER" id="PTHR43872:SF1">
    <property type="entry name" value="MONOOXYGENASE, PUTATIVE (AFU_ORTHOLOGUE AFUA_8G02570)-RELATED"/>
    <property type="match status" value="1"/>
</dbReference>
<name>A0A848KX02_9ACTN</name>
<evidence type="ECO:0000256" key="2">
    <source>
        <dbReference type="ARBA" id="ARBA00010139"/>
    </source>
</evidence>
<dbReference type="Pfam" id="PF13738">
    <property type="entry name" value="Pyr_redox_3"/>
    <property type="match status" value="1"/>
</dbReference>
<evidence type="ECO:0000256" key="4">
    <source>
        <dbReference type="ARBA" id="ARBA00022827"/>
    </source>
</evidence>
<proteinExistence type="inferred from homology"/>
<evidence type="ECO:0000256" key="7">
    <source>
        <dbReference type="ARBA" id="ARBA00023033"/>
    </source>
</evidence>
<dbReference type="Gene3D" id="3.50.50.60">
    <property type="entry name" value="FAD/NAD(P)-binding domain"/>
    <property type="match status" value="3"/>
</dbReference>
<evidence type="ECO:0000256" key="1">
    <source>
        <dbReference type="ARBA" id="ARBA00001974"/>
    </source>
</evidence>
<dbReference type="SUPFAM" id="SSF51905">
    <property type="entry name" value="FAD/NAD(P)-binding domain"/>
    <property type="match status" value="1"/>
</dbReference>
<gene>
    <name evidence="8" type="ORF">HH308_18290</name>
</gene>
<evidence type="ECO:0000313" key="8">
    <source>
        <dbReference type="EMBL" id="NMO03166.1"/>
    </source>
</evidence>
<dbReference type="AlphaFoldDB" id="A0A848KX02"/>
<comment type="caution">
    <text evidence="8">The sequence shown here is derived from an EMBL/GenBank/DDBJ whole genome shotgun (WGS) entry which is preliminary data.</text>
</comment>
<keyword evidence="6" id="KW-0560">Oxidoreductase</keyword>
<dbReference type="FunFam" id="3.50.50.60:FF:000228">
    <property type="entry name" value="FAD-containing monooxygenase EthA"/>
    <property type="match status" value="1"/>
</dbReference>
<evidence type="ECO:0000256" key="6">
    <source>
        <dbReference type="ARBA" id="ARBA00023002"/>
    </source>
</evidence>
<protein>
    <submittedName>
        <fullName evidence="8">NAD(P)/FAD-dependent oxidoreductase</fullName>
    </submittedName>
</protein>
<evidence type="ECO:0000256" key="3">
    <source>
        <dbReference type="ARBA" id="ARBA00022630"/>
    </source>
</evidence>
<keyword evidence="9" id="KW-1185">Reference proteome</keyword>
<dbReference type="InterPro" id="IPR036188">
    <property type="entry name" value="FAD/NAD-bd_sf"/>
</dbReference>
<dbReference type="InterPro" id="IPR051820">
    <property type="entry name" value="FAD-binding_MO"/>
</dbReference>
<keyword evidence="3" id="KW-0285">Flavoprotein</keyword>
<evidence type="ECO:0000313" key="9">
    <source>
        <dbReference type="Proteomes" id="UP000550729"/>
    </source>
</evidence>
<accession>A0A848KX02</accession>
<dbReference type="PRINTS" id="PR00411">
    <property type="entry name" value="PNDRDTASEI"/>
</dbReference>
<dbReference type="GO" id="GO:0004497">
    <property type="term" value="F:monooxygenase activity"/>
    <property type="evidence" value="ECO:0007669"/>
    <property type="project" value="UniProtKB-KW"/>
</dbReference>
<keyword evidence="5" id="KW-0521">NADP</keyword>
<comment type="similarity">
    <text evidence="2">Belongs to the FAD-binding monooxygenase family.</text>
</comment>
<dbReference type="Proteomes" id="UP000550729">
    <property type="component" value="Unassembled WGS sequence"/>
</dbReference>
<comment type="cofactor">
    <cofactor evidence="1">
        <name>FAD</name>
        <dbReference type="ChEBI" id="CHEBI:57692"/>
    </cofactor>
</comment>
<organism evidence="8 9">
    <name type="scientific">Gordonia asplenii</name>
    <dbReference type="NCBI Taxonomy" id="2725283"/>
    <lineage>
        <taxon>Bacteria</taxon>
        <taxon>Bacillati</taxon>
        <taxon>Actinomycetota</taxon>
        <taxon>Actinomycetes</taxon>
        <taxon>Mycobacteriales</taxon>
        <taxon>Gordoniaceae</taxon>
        <taxon>Gordonia</taxon>
    </lineage>
</organism>
<dbReference type="PANTHER" id="PTHR43872">
    <property type="entry name" value="MONOOXYGENASE, PUTATIVE (AFU_ORTHOLOGUE AFUA_8G02570)-RELATED"/>
    <property type="match status" value="1"/>
</dbReference>
<keyword evidence="4" id="KW-0274">FAD</keyword>
<keyword evidence="7" id="KW-0503">Monooxygenase</keyword>
<evidence type="ECO:0000256" key="5">
    <source>
        <dbReference type="ARBA" id="ARBA00022857"/>
    </source>
</evidence>
<sequence>MYTADEFDVVIVGAGISGIAAAVQLQQNCPAKSFTVLEARDAVGGTWDLFRYPGIRSDSDMFTLGYGFNPWTAPEAIAAGGAIKEYLRETTERFGIDRHIRFGSRLAAASFDSADDQWKLTVETADGIQVLRARFVYLGTGYYSYRGGFNPTLTGEDTFAGRLIHPQHWPADLDYAGKNIAVVGSGATSITLVPNLARDAAKVTMIQRSPSYVFVEDGIDVEADDLRRELGPEVAFTRIRLRNLANQQETYAQARQQPEAFKKLLFEAIDEVVGEDVRKRHFTPTYEPWDQRVCVVPDADLFHAIDDGRAAVATGEIARITPTGVEMWDGEHIDADIIVKATGLNVVMGGEAVFDVDGVPVDIGQCWTYKGLAYSGVPNLVYAFGFINASWTLRIEAVNEYWCRILQHMDDVGATRVTPRLTDEPPALPYVTGVSSGYLQRAQAHLPHQGDTAPWINPQRYADTTELLVSVDDGVLHYENLG</sequence>